<evidence type="ECO:0000313" key="4">
    <source>
        <dbReference type="Proteomes" id="UP000029665"/>
    </source>
</evidence>
<sequence length="221" mass="23554">MVVANVPYRLARTAALSLAFIFSVIGLAMGINALVKSNDQKDLVKKAAAPLGATVNIDTDDVFDVGCVVTAVCALIAATSLLSLVLLLFTRSARALSFLGFFLTFLTVWLFASLVPMTDFVANRQAKVSAFLGATPLPDSIIQSVQQQLGVTSVYRQIHYLRLAVALPWIAFLFGAIASALELIAARRVRNAPLANPATTSAEPAPSYKEKGDADVEQVQV</sequence>
<dbReference type="Proteomes" id="UP000029665">
    <property type="component" value="Unassembled WGS sequence"/>
</dbReference>
<keyword evidence="2" id="KW-0472">Membrane</keyword>
<feature type="transmembrane region" description="Helical" evidence="2">
    <location>
        <begin position="14"/>
        <end position="35"/>
    </location>
</feature>
<organism evidence="3 4">
    <name type="scientific">Pycnoporus cinnabarinus</name>
    <name type="common">Cinnabar-red polypore</name>
    <name type="synonym">Trametes cinnabarina</name>
    <dbReference type="NCBI Taxonomy" id="5643"/>
    <lineage>
        <taxon>Eukaryota</taxon>
        <taxon>Fungi</taxon>
        <taxon>Dikarya</taxon>
        <taxon>Basidiomycota</taxon>
        <taxon>Agaricomycotina</taxon>
        <taxon>Agaricomycetes</taxon>
        <taxon>Polyporales</taxon>
        <taxon>Polyporaceae</taxon>
        <taxon>Trametes</taxon>
    </lineage>
</organism>
<feature type="transmembrane region" description="Helical" evidence="2">
    <location>
        <begin position="96"/>
        <end position="115"/>
    </location>
</feature>
<reference evidence="3" key="1">
    <citation type="submission" date="2014-01" db="EMBL/GenBank/DDBJ databases">
        <title>The genome of the white-rot fungus Pycnoporus cinnabarinus: a basidiomycete model with a versatile arsenal for lignocellulosic biomass breakdown.</title>
        <authorList>
            <person name="Levasseur A."/>
            <person name="Lomascolo A."/>
            <person name="Ruiz-Duenas F.J."/>
            <person name="Uzan E."/>
            <person name="Piumi F."/>
            <person name="Kues U."/>
            <person name="Ram A.F.J."/>
            <person name="Murat C."/>
            <person name="Haon M."/>
            <person name="Benoit I."/>
            <person name="Arfi Y."/>
            <person name="Chevret D."/>
            <person name="Drula E."/>
            <person name="Kwon M.J."/>
            <person name="Gouret P."/>
            <person name="Lesage-Meessen L."/>
            <person name="Lombard V."/>
            <person name="Mariette J."/>
            <person name="Noirot C."/>
            <person name="Park J."/>
            <person name="Patyshakuliyeva A."/>
            <person name="Wieneger R.A.B."/>
            <person name="Wosten H.A.B."/>
            <person name="Martin F."/>
            <person name="Coutinho P.M."/>
            <person name="de Vries R."/>
            <person name="Martinez A.T."/>
            <person name="Klopp C."/>
            <person name="Pontarotti P."/>
            <person name="Henrissat B."/>
            <person name="Record E."/>
        </authorList>
    </citation>
    <scope>NUCLEOTIDE SEQUENCE [LARGE SCALE GENOMIC DNA]</scope>
    <source>
        <strain evidence="3">BRFM137</strain>
    </source>
</reference>
<accession>A0A060STT4</accession>
<dbReference type="STRING" id="5643.A0A060STT4"/>
<dbReference type="AlphaFoldDB" id="A0A060STT4"/>
<feature type="transmembrane region" description="Helical" evidence="2">
    <location>
        <begin position="68"/>
        <end position="89"/>
    </location>
</feature>
<evidence type="ECO:0000313" key="3">
    <source>
        <dbReference type="EMBL" id="CDO77561.1"/>
    </source>
</evidence>
<keyword evidence="2" id="KW-0812">Transmembrane</keyword>
<dbReference type="EMBL" id="CCBP010000457">
    <property type="protein sequence ID" value="CDO77561.1"/>
    <property type="molecule type" value="Genomic_DNA"/>
</dbReference>
<dbReference type="OrthoDB" id="2560085at2759"/>
<comment type="caution">
    <text evidence="3">The sequence shown here is derived from an EMBL/GenBank/DDBJ whole genome shotgun (WGS) entry which is preliminary data.</text>
</comment>
<dbReference type="HOGENOM" id="CLU_101868_0_0_1"/>
<dbReference type="OMA" id="ILPWFAF"/>
<name>A0A060STT4_PYCCI</name>
<evidence type="ECO:0000256" key="2">
    <source>
        <dbReference type="SAM" id="Phobius"/>
    </source>
</evidence>
<evidence type="ECO:0008006" key="5">
    <source>
        <dbReference type="Google" id="ProtNLM"/>
    </source>
</evidence>
<feature type="transmembrane region" description="Helical" evidence="2">
    <location>
        <begin position="160"/>
        <end position="181"/>
    </location>
</feature>
<keyword evidence="4" id="KW-1185">Reference proteome</keyword>
<keyword evidence="2" id="KW-1133">Transmembrane helix</keyword>
<feature type="region of interest" description="Disordered" evidence="1">
    <location>
        <begin position="196"/>
        <end position="221"/>
    </location>
</feature>
<protein>
    <recommendedName>
        <fullName evidence="5">MARVEL domain-containing protein</fullName>
    </recommendedName>
</protein>
<gene>
    <name evidence="3" type="ORF">BN946_scf184912.g60</name>
</gene>
<proteinExistence type="predicted"/>
<evidence type="ECO:0000256" key="1">
    <source>
        <dbReference type="SAM" id="MobiDB-lite"/>
    </source>
</evidence>